<evidence type="ECO:0008006" key="4">
    <source>
        <dbReference type="Google" id="ProtNLM"/>
    </source>
</evidence>
<organism evidence="2 3">
    <name type="scientific">Adineta ricciae</name>
    <name type="common">Rotifer</name>
    <dbReference type="NCBI Taxonomy" id="249248"/>
    <lineage>
        <taxon>Eukaryota</taxon>
        <taxon>Metazoa</taxon>
        <taxon>Spiralia</taxon>
        <taxon>Gnathifera</taxon>
        <taxon>Rotifera</taxon>
        <taxon>Eurotatoria</taxon>
        <taxon>Bdelloidea</taxon>
        <taxon>Adinetida</taxon>
        <taxon>Adinetidae</taxon>
        <taxon>Adineta</taxon>
    </lineage>
</organism>
<keyword evidence="3" id="KW-1185">Reference proteome</keyword>
<feature type="signal peptide" evidence="1">
    <location>
        <begin position="1"/>
        <end position="20"/>
    </location>
</feature>
<sequence>MNKFLLYFALLIVSVGTANAINCYFCANCPNPFYPSSAVSVAPSSTGYCAKKSRSSDYRVQATRGPAELYLCSWSGCRWSSDAGGPLFVCCCRGNLCNTGSMASKSTIAVVIGALALVVFNRLF</sequence>
<comment type="caution">
    <text evidence="2">The sequence shown here is derived from an EMBL/GenBank/DDBJ whole genome shotgun (WGS) entry which is preliminary data.</text>
</comment>
<evidence type="ECO:0000256" key="1">
    <source>
        <dbReference type="SAM" id="SignalP"/>
    </source>
</evidence>
<reference evidence="2" key="1">
    <citation type="submission" date="2021-02" db="EMBL/GenBank/DDBJ databases">
        <authorList>
            <person name="Nowell W R."/>
        </authorList>
    </citation>
    <scope>NUCLEOTIDE SEQUENCE</scope>
</reference>
<evidence type="ECO:0000313" key="3">
    <source>
        <dbReference type="Proteomes" id="UP000663828"/>
    </source>
</evidence>
<dbReference type="SUPFAM" id="SSF57302">
    <property type="entry name" value="Snake toxin-like"/>
    <property type="match status" value="1"/>
</dbReference>
<evidence type="ECO:0000313" key="2">
    <source>
        <dbReference type="EMBL" id="CAF1395944.1"/>
    </source>
</evidence>
<protein>
    <recommendedName>
        <fullName evidence="4">Protein sleepless</fullName>
    </recommendedName>
</protein>
<dbReference type="Proteomes" id="UP000663828">
    <property type="component" value="Unassembled WGS sequence"/>
</dbReference>
<accession>A0A815KNJ8</accession>
<feature type="chain" id="PRO_5032706623" description="Protein sleepless" evidence="1">
    <location>
        <begin position="21"/>
        <end position="124"/>
    </location>
</feature>
<dbReference type="EMBL" id="CAJNOR010003267">
    <property type="protein sequence ID" value="CAF1395944.1"/>
    <property type="molecule type" value="Genomic_DNA"/>
</dbReference>
<gene>
    <name evidence="2" type="ORF">XAT740_LOCUS33868</name>
</gene>
<keyword evidence="1" id="KW-0732">Signal</keyword>
<proteinExistence type="predicted"/>
<dbReference type="InterPro" id="IPR045860">
    <property type="entry name" value="Snake_toxin-like_sf"/>
</dbReference>
<name>A0A815KNJ8_ADIRI</name>
<dbReference type="AlphaFoldDB" id="A0A815KNJ8"/>